<feature type="coiled-coil region" evidence="1">
    <location>
        <begin position="926"/>
        <end position="965"/>
    </location>
</feature>
<evidence type="ECO:0000256" key="1">
    <source>
        <dbReference type="SAM" id="Coils"/>
    </source>
</evidence>
<organism evidence="2 3">
    <name type="scientific">Bacillus phage vB_BboS-125</name>
    <dbReference type="NCBI Taxonomy" id="2419618"/>
    <lineage>
        <taxon>Viruses</taxon>
        <taxon>Duplodnaviria</taxon>
        <taxon>Heunggongvirae</taxon>
        <taxon>Uroviricota</taxon>
        <taxon>Caudoviricetes</taxon>
        <taxon>Elmenteitavirus</taxon>
        <taxon>Elmenteitavirus ev125</taxon>
    </lineage>
</organism>
<dbReference type="EMBL" id="MH884509">
    <property type="protein sequence ID" value="AYP68391.1"/>
    <property type="molecule type" value="Genomic_DNA"/>
</dbReference>
<proteinExistence type="predicted"/>
<keyword evidence="3" id="KW-1185">Reference proteome</keyword>
<protein>
    <submittedName>
        <fullName evidence="2">Uncharacterized protein</fullName>
    </submittedName>
</protein>
<name>A0A3G3BWE7_9CAUD</name>
<gene>
    <name evidence="2" type="ORF">BboS125_00021</name>
</gene>
<evidence type="ECO:0000313" key="2">
    <source>
        <dbReference type="EMBL" id="AYP68391.1"/>
    </source>
</evidence>
<reference evidence="2 3" key="1">
    <citation type="submission" date="2018-09" db="EMBL/GenBank/DDBJ databases">
        <title>Comparative Genomic Analysis of Eight Novel Haloalkaliphilic Bacteriophages from Lake Elmenteita, Kenya.</title>
        <authorList>
            <person name="Akhwale J.K."/>
        </authorList>
    </citation>
    <scope>NUCLEOTIDE SEQUENCE [LARGE SCALE GENOMIC DNA]</scope>
</reference>
<accession>A0A3G3BWE7</accession>
<dbReference type="Proteomes" id="UP000275028">
    <property type="component" value="Segment"/>
</dbReference>
<evidence type="ECO:0000313" key="3">
    <source>
        <dbReference type="Proteomes" id="UP000275028"/>
    </source>
</evidence>
<sequence length="967" mass="110439">MDKHQKALKLFEKAGLNPTTPEELAAYRMGLKIMKQLEERKPVFGGYIGKRPGFKDKLRAAAEKIKPIFVGTIEIKLPGQIQTIPWDKFYKREVDDFVTYEITPTTSVRNNQAYLMAKVVSSFYRKPGELRSWFKDKTLLKTRSPYRCNFRIVMKADSISFYLLLPRDKAGEVLRKAEAIYDSGITIKEVPTLPQLDPEKVFCSELNYRKHDIFSLATDKDNNYPLPSLLTAVRTLEGDDVAVFDAMLEPTNRAEWHKESRQAHNLLEKGYVPDNSLNSKFFRGIHNAFEKIRYEILDLTRFTKEQKEELERWRKEEGSYREAARIREEMTPATKRKQGEEVVSVKMRIAVQSDDVGRARDANYTIANAWKDLSSDNELERTDVPQKWNKRYVEAIETRKGFSIQFKENKMSIDEAGKVFQLPGRSLIQEFPQITNQKTKEVALPDELNQPGIKAVRIGYVTERGKQKLARIPLEEFEVKDQKGEVTKIKQKAVYDAVCTSSFGQGKQGSGKTDGYGSTWAYDMVMAGFTAIIIDTADGQVLRNFVNSLPLDFPEEKIHALNYDNKAWPIPTGWEDVYGRDYAAANGGDEELAALEISERLTARFVGFINSLSKTGEFTDKMAQYVISCMRAITTRPGWAFIDLELALTSPAYREELLDRDEVKEQPDVVRDLRDLQKLAADGKTNSTLDGILSRLKVLSSTQFMANLFYQAPKLDENGKPILDLRRIMDNPEGGYGHVVVIQASYDAWQEAQATILGFFEDKINFNAFSRIDTDQANRKPVLKWIDEPHKVIKAIEGGISGTAVEFRKYRVKNLFTGHSIDQMGAAADSLLDGGAQITSYKTERLSELKRFAHNFKPYDDAEALYEALPDKWKAVNKVRLPSGKDAPAFIADMVAPPKEVKDRSYVWQDCAEKYGRHWKEVRASIQDKRSRYQELDNEWLEAQEEQKAVEAAEKKKRAKELQQAAK</sequence>
<keyword evidence="1" id="KW-0175">Coiled coil</keyword>